<organism evidence="1 2">
    <name type="scientific">Leucobacter weissii</name>
    <dbReference type="NCBI Taxonomy" id="1983706"/>
    <lineage>
        <taxon>Bacteria</taxon>
        <taxon>Bacillati</taxon>
        <taxon>Actinomycetota</taxon>
        <taxon>Actinomycetes</taxon>
        <taxon>Micrococcales</taxon>
        <taxon>Microbacteriaceae</taxon>
        <taxon>Leucobacter</taxon>
    </lineage>
</organism>
<name>A0A939MKG0_9MICO</name>
<evidence type="ECO:0000313" key="2">
    <source>
        <dbReference type="Proteomes" id="UP000664382"/>
    </source>
</evidence>
<dbReference type="AlphaFoldDB" id="A0A939MKG0"/>
<evidence type="ECO:0000313" key="1">
    <source>
        <dbReference type="EMBL" id="MBO1902408.1"/>
    </source>
</evidence>
<proteinExistence type="predicted"/>
<dbReference type="Proteomes" id="UP000664382">
    <property type="component" value="Unassembled WGS sequence"/>
</dbReference>
<keyword evidence="2" id="KW-1185">Reference proteome</keyword>
<gene>
    <name evidence="1" type="ORF">J4H92_10660</name>
</gene>
<dbReference type="EMBL" id="JAGDYM010000011">
    <property type="protein sequence ID" value="MBO1902408.1"/>
    <property type="molecule type" value="Genomic_DNA"/>
</dbReference>
<dbReference type="InterPro" id="IPR046080">
    <property type="entry name" value="DUF6098"/>
</dbReference>
<comment type="caution">
    <text evidence="1">The sequence shown here is derived from an EMBL/GenBank/DDBJ whole genome shotgun (WGS) entry which is preliminary data.</text>
</comment>
<accession>A0A939MKG0</accession>
<sequence>MYELETAVRRFPGLHVRHSPGPFVDASGPNVDLESGLELPGLSADPLDPEDWWHRPVADWLARQLRGYRQLADREPDRIAWVLTGQFVGRGPDGEPLLANVLPVAGLSDELIAEAEDRYRTFFDAGRDTAGGSRRPSP</sequence>
<dbReference type="Pfam" id="PF19593">
    <property type="entry name" value="DUF6098"/>
    <property type="match status" value="1"/>
</dbReference>
<reference evidence="1" key="1">
    <citation type="submission" date="2021-03" db="EMBL/GenBank/DDBJ databases">
        <title>Leucobacter chromiisoli sp. nov., isolated from chromium-containing soil of chemical plant.</title>
        <authorList>
            <person name="Xu Z."/>
        </authorList>
    </citation>
    <scope>NUCLEOTIDE SEQUENCE</scope>
    <source>
        <strain evidence="1">S27</strain>
    </source>
</reference>
<protein>
    <submittedName>
        <fullName evidence="1">Uncharacterized protein</fullName>
    </submittedName>
</protein>